<feature type="transmembrane region" description="Helical" evidence="8">
    <location>
        <begin position="387"/>
        <end position="408"/>
    </location>
</feature>
<dbReference type="Gene3D" id="1.10.287.1260">
    <property type="match status" value="1"/>
</dbReference>
<gene>
    <name evidence="13" type="ORF">SAMN04488044_0355</name>
</gene>
<dbReference type="SUPFAM" id="SSF50182">
    <property type="entry name" value="Sm-like ribonucleoproteins"/>
    <property type="match status" value="1"/>
</dbReference>
<dbReference type="InterPro" id="IPR006685">
    <property type="entry name" value="MscS_channel_2nd"/>
</dbReference>
<dbReference type="InterPro" id="IPR049278">
    <property type="entry name" value="MS_channel_C"/>
</dbReference>
<comment type="subcellular location">
    <subcellularLocation>
        <location evidence="1">Cell membrane</location>
        <topology evidence="1">Multi-pass membrane protein</topology>
    </subcellularLocation>
</comment>
<feature type="transmembrane region" description="Helical" evidence="8">
    <location>
        <begin position="348"/>
        <end position="366"/>
    </location>
</feature>
<keyword evidence="6 8" id="KW-0472">Membrane</keyword>
<accession>A0A1M5IJT1</accession>
<evidence type="ECO:0000259" key="11">
    <source>
        <dbReference type="Pfam" id="PF12607"/>
    </source>
</evidence>
<keyword evidence="4 8" id="KW-0812">Transmembrane</keyword>
<evidence type="ECO:0000259" key="10">
    <source>
        <dbReference type="Pfam" id="PF00924"/>
    </source>
</evidence>
<evidence type="ECO:0000313" key="14">
    <source>
        <dbReference type="Proteomes" id="UP000184211"/>
    </source>
</evidence>
<evidence type="ECO:0000256" key="8">
    <source>
        <dbReference type="SAM" id="Phobius"/>
    </source>
</evidence>
<dbReference type="InterPro" id="IPR011066">
    <property type="entry name" value="MscS_channel_C_sf"/>
</dbReference>
<feature type="transmembrane region" description="Helical" evidence="8">
    <location>
        <begin position="504"/>
        <end position="521"/>
    </location>
</feature>
<feature type="transmembrane region" description="Helical" evidence="8">
    <location>
        <begin position="453"/>
        <end position="476"/>
    </location>
</feature>
<reference evidence="14" key="1">
    <citation type="submission" date="2016-11" db="EMBL/GenBank/DDBJ databases">
        <authorList>
            <person name="Varghese N."/>
            <person name="Submissions S."/>
        </authorList>
    </citation>
    <scope>NUCLEOTIDE SEQUENCE [LARGE SCALE GENOMIC DNA]</scope>
    <source>
        <strain evidence="14">DSM 28223</strain>
    </source>
</reference>
<feature type="region of interest" description="Disordered" evidence="7">
    <location>
        <begin position="756"/>
        <end position="788"/>
    </location>
</feature>
<dbReference type="InterPro" id="IPR022249">
    <property type="entry name" value="DUF3772"/>
</dbReference>
<evidence type="ECO:0000259" key="12">
    <source>
        <dbReference type="Pfam" id="PF21082"/>
    </source>
</evidence>
<dbReference type="Gene3D" id="3.30.70.100">
    <property type="match status" value="1"/>
</dbReference>
<evidence type="ECO:0000313" key="13">
    <source>
        <dbReference type="EMBL" id="SHG28531.1"/>
    </source>
</evidence>
<dbReference type="PANTHER" id="PTHR30347:SF1">
    <property type="entry name" value="MECHANOSENSITIVE CHANNEL MSCK"/>
    <property type="match status" value="1"/>
</dbReference>
<keyword evidence="3" id="KW-1003">Cell membrane</keyword>
<feature type="transmembrane region" description="Helical" evidence="8">
    <location>
        <begin position="542"/>
        <end position="564"/>
    </location>
</feature>
<dbReference type="SUPFAM" id="SSF82689">
    <property type="entry name" value="Mechanosensitive channel protein MscS (YggB), C-terminal domain"/>
    <property type="match status" value="1"/>
</dbReference>
<evidence type="ECO:0000256" key="1">
    <source>
        <dbReference type="ARBA" id="ARBA00004651"/>
    </source>
</evidence>
<evidence type="ECO:0000256" key="4">
    <source>
        <dbReference type="ARBA" id="ARBA00022692"/>
    </source>
</evidence>
<feature type="domain" description="Mechanosensitive ion channel MscS C-terminal" evidence="12">
    <location>
        <begin position="663"/>
        <end position="744"/>
    </location>
</feature>
<evidence type="ECO:0000256" key="9">
    <source>
        <dbReference type="SAM" id="SignalP"/>
    </source>
</evidence>
<dbReference type="InterPro" id="IPR010920">
    <property type="entry name" value="LSM_dom_sf"/>
</dbReference>
<dbReference type="GO" id="GO:0008381">
    <property type="term" value="F:mechanosensitive monoatomic ion channel activity"/>
    <property type="evidence" value="ECO:0007669"/>
    <property type="project" value="UniProtKB-ARBA"/>
</dbReference>
<dbReference type="EMBL" id="FQWM01000001">
    <property type="protein sequence ID" value="SHG28531.1"/>
    <property type="molecule type" value="Genomic_DNA"/>
</dbReference>
<feature type="chain" id="PRO_5011979574" evidence="9">
    <location>
        <begin position="24"/>
        <end position="788"/>
    </location>
</feature>
<proteinExistence type="inferred from homology"/>
<feature type="transmembrane region" description="Helical" evidence="8">
    <location>
        <begin position="570"/>
        <end position="600"/>
    </location>
</feature>
<sequence>MINAFRVFTATVLVLISTVFLWAQTATTPDYASWQDVAARSTEAIEAGRASDVALGELRSQLVEWRDKFDKARDTNAKAIEVVNSQLAALGKAPEDGEEPAEIATQRSSLNASLSALRAPVQSAEVAYTEADALINGIDEIIRDRQSDRLVQRGPSPLNPAHWPEAFEHFVTSAHATWNESVVAWKNPIQQAEMRANAPEVIFLLAVAFLLLARSRAWFDRLSQKIQVRSSSVGHWLAGLAVSLGQVLLPLVGLQALILAAYATDLPGLRGELFLSNLIWAGFQFLASIWLAAQIFPKTVKIEPLIKLSDDQRAAGRVYSSVLGAVLALQVLLAAIAEHDRWSDATAAVIYLPVFVVACFALWRLAQLLKQRETDDTASPTDRLISLLARALNAVAVFGVALAIVGYFNASQRIIFPAITTLQVLAAVVILQRVVMLVFALVTGAADNGRDSLIPVLMGGMLAIASLPVLALVWGARASDLAELWRTMSDGVQFGETRLSPMDFFTFLLIFIVGYTMTRLAQGALKNTILPKTKLDLGGQNAIVAGLGYIGIFLAALIAINAAGVDLSSIALVAGALSVGIGFGLQNVVSNFVSGIILLIERPVSEGDWIEVNGNMGYVRDISVRSTRMETFDRTDVIIPNADLVSGVVTNYTRGNTIGRLIVPVGVAYGTDPRRVEKILKEIAASHQTIMSYPEPAVLFRGFGASSLDFEIRAILRDINLMMVVHSDLNHSIAQRFMDEGIEIPFAQTDIWLRNPETLRPNAQPETPVGPPVTPETAPKDDKKDDAE</sequence>
<feature type="transmembrane region" description="Helical" evidence="8">
    <location>
        <begin position="196"/>
        <end position="213"/>
    </location>
</feature>
<evidence type="ECO:0000256" key="2">
    <source>
        <dbReference type="ARBA" id="ARBA00008017"/>
    </source>
</evidence>
<dbReference type="GO" id="GO:0005886">
    <property type="term" value="C:plasma membrane"/>
    <property type="evidence" value="ECO:0007669"/>
    <property type="project" value="UniProtKB-SubCell"/>
</dbReference>
<feature type="transmembrane region" description="Helical" evidence="8">
    <location>
        <begin position="414"/>
        <end position="441"/>
    </location>
</feature>
<dbReference type="RefSeq" id="WP_072789599.1">
    <property type="nucleotide sequence ID" value="NZ_FQWM01000001.1"/>
</dbReference>
<comment type="similarity">
    <text evidence="2">Belongs to the MscS (TC 1.A.23) family.</text>
</comment>
<keyword evidence="14" id="KW-1185">Reference proteome</keyword>
<name>A0A1M5IJT1_9RHOB</name>
<dbReference type="InterPro" id="IPR023408">
    <property type="entry name" value="MscS_beta-dom_sf"/>
</dbReference>
<feature type="compositionally biased region" description="Basic and acidic residues" evidence="7">
    <location>
        <begin position="778"/>
        <end position="788"/>
    </location>
</feature>
<feature type="domain" description="Mechanosensitive ion channel MscS" evidence="10">
    <location>
        <begin position="587"/>
        <end position="654"/>
    </location>
</feature>
<dbReference type="InterPro" id="IPR052702">
    <property type="entry name" value="MscS-like_channel"/>
</dbReference>
<dbReference type="InterPro" id="IPR011014">
    <property type="entry name" value="MscS_channel_TM-2"/>
</dbReference>
<dbReference type="Proteomes" id="UP000184211">
    <property type="component" value="Unassembled WGS sequence"/>
</dbReference>
<dbReference type="SUPFAM" id="SSF82861">
    <property type="entry name" value="Mechanosensitive channel protein MscS (YggB), transmembrane region"/>
    <property type="match status" value="1"/>
</dbReference>
<dbReference type="Pfam" id="PF21082">
    <property type="entry name" value="MS_channel_3rd"/>
    <property type="match status" value="1"/>
</dbReference>
<feature type="transmembrane region" description="Helical" evidence="8">
    <location>
        <begin position="233"/>
        <end position="258"/>
    </location>
</feature>
<feature type="transmembrane region" description="Helical" evidence="8">
    <location>
        <begin position="318"/>
        <end position="336"/>
    </location>
</feature>
<feature type="domain" description="DUF3772" evidence="11">
    <location>
        <begin position="123"/>
        <end position="174"/>
    </location>
</feature>
<keyword evidence="9" id="KW-0732">Signal</keyword>
<feature type="transmembrane region" description="Helical" evidence="8">
    <location>
        <begin position="278"/>
        <end position="297"/>
    </location>
</feature>
<dbReference type="Pfam" id="PF00924">
    <property type="entry name" value="MS_channel_2nd"/>
    <property type="match status" value="1"/>
</dbReference>
<keyword evidence="5 8" id="KW-1133">Transmembrane helix</keyword>
<protein>
    <submittedName>
        <fullName evidence="13">Small-conductance mechanosensitive channel</fullName>
    </submittedName>
</protein>
<evidence type="ECO:0000256" key="3">
    <source>
        <dbReference type="ARBA" id="ARBA00022475"/>
    </source>
</evidence>
<dbReference type="Gene3D" id="2.30.30.60">
    <property type="match status" value="1"/>
</dbReference>
<evidence type="ECO:0000256" key="6">
    <source>
        <dbReference type="ARBA" id="ARBA00023136"/>
    </source>
</evidence>
<evidence type="ECO:0000256" key="7">
    <source>
        <dbReference type="SAM" id="MobiDB-lite"/>
    </source>
</evidence>
<dbReference type="Pfam" id="PF12607">
    <property type="entry name" value="DUF3772"/>
    <property type="match status" value="1"/>
</dbReference>
<organism evidence="13 14">
    <name type="scientific">Cognatishimia maritima</name>
    <dbReference type="NCBI Taxonomy" id="870908"/>
    <lineage>
        <taxon>Bacteria</taxon>
        <taxon>Pseudomonadati</taxon>
        <taxon>Pseudomonadota</taxon>
        <taxon>Alphaproteobacteria</taxon>
        <taxon>Rhodobacterales</taxon>
        <taxon>Paracoccaceae</taxon>
        <taxon>Cognatishimia</taxon>
    </lineage>
</organism>
<dbReference type="AlphaFoldDB" id="A0A1M5IJT1"/>
<dbReference type="STRING" id="870908.SAMN04488044_0355"/>
<evidence type="ECO:0000256" key="5">
    <source>
        <dbReference type="ARBA" id="ARBA00022989"/>
    </source>
</evidence>
<feature type="signal peptide" evidence="9">
    <location>
        <begin position="1"/>
        <end position="23"/>
    </location>
</feature>
<dbReference type="PANTHER" id="PTHR30347">
    <property type="entry name" value="POTASSIUM CHANNEL RELATED"/>
    <property type="match status" value="1"/>
</dbReference>